<feature type="domain" description="ABC transporter" evidence="6">
    <location>
        <begin position="2"/>
        <end position="232"/>
    </location>
</feature>
<gene>
    <name evidence="7" type="ORF">SAMN05444414_104230</name>
</gene>
<dbReference type="CDD" id="cd03224">
    <property type="entry name" value="ABC_TM1139_LivF_branched"/>
    <property type="match status" value="1"/>
</dbReference>
<accession>A0A1M6XP47</accession>
<comment type="similarity">
    <text evidence="1">Belongs to the ABC transporter superfamily.</text>
</comment>
<dbReference type="OrthoDB" id="9806149at2"/>
<evidence type="ECO:0000313" key="7">
    <source>
        <dbReference type="EMBL" id="SHL07619.1"/>
    </source>
</evidence>
<dbReference type="SMART" id="SM00382">
    <property type="entry name" value="AAA"/>
    <property type="match status" value="1"/>
</dbReference>
<evidence type="ECO:0000256" key="3">
    <source>
        <dbReference type="ARBA" id="ARBA00022741"/>
    </source>
</evidence>
<dbReference type="GO" id="GO:0005524">
    <property type="term" value="F:ATP binding"/>
    <property type="evidence" value="ECO:0007669"/>
    <property type="project" value="UniProtKB-KW"/>
</dbReference>
<evidence type="ECO:0000259" key="6">
    <source>
        <dbReference type="PROSITE" id="PS50893"/>
    </source>
</evidence>
<evidence type="ECO:0000256" key="1">
    <source>
        <dbReference type="ARBA" id="ARBA00005417"/>
    </source>
</evidence>
<dbReference type="EMBL" id="FRBN01000004">
    <property type="protein sequence ID" value="SHL07619.1"/>
    <property type="molecule type" value="Genomic_DNA"/>
</dbReference>
<dbReference type="PANTHER" id="PTHR43820">
    <property type="entry name" value="HIGH-AFFINITY BRANCHED-CHAIN AMINO ACID TRANSPORT ATP-BINDING PROTEIN LIVF"/>
    <property type="match status" value="1"/>
</dbReference>
<dbReference type="PROSITE" id="PS00211">
    <property type="entry name" value="ABC_TRANSPORTER_1"/>
    <property type="match status" value="1"/>
</dbReference>
<keyword evidence="5" id="KW-0029">Amino-acid transport</keyword>
<dbReference type="GO" id="GO:0015807">
    <property type="term" value="P:L-amino acid transport"/>
    <property type="evidence" value="ECO:0007669"/>
    <property type="project" value="TreeGrafter"/>
</dbReference>
<dbReference type="InterPro" id="IPR003593">
    <property type="entry name" value="AAA+_ATPase"/>
</dbReference>
<dbReference type="Proteomes" id="UP000184191">
    <property type="component" value="Unassembled WGS sequence"/>
</dbReference>
<dbReference type="InterPro" id="IPR052156">
    <property type="entry name" value="BCAA_Transport_ATP-bd_LivF"/>
</dbReference>
<keyword evidence="8" id="KW-1185">Reference proteome</keyword>
<keyword evidence="3" id="KW-0547">Nucleotide-binding</keyword>
<dbReference type="InterPro" id="IPR003439">
    <property type="entry name" value="ABC_transporter-like_ATP-bd"/>
</dbReference>
<dbReference type="STRING" id="1054996.SAMN05444414_104230"/>
<evidence type="ECO:0000313" key="8">
    <source>
        <dbReference type="Proteomes" id="UP000184191"/>
    </source>
</evidence>
<dbReference type="RefSeq" id="WP_073196199.1">
    <property type="nucleotide sequence ID" value="NZ_FRBN01000004.1"/>
</dbReference>
<keyword evidence="4 7" id="KW-0067">ATP-binding</keyword>
<dbReference type="InterPro" id="IPR017871">
    <property type="entry name" value="ABC_transporter-like_CS"/>
</dbReference>
<dbReference type="PANTHER" id="PTHR43820:SF2">
    <property type="entry name" value="ABC TRANSPORTER ATP-BINDING PROTEIN"/>
    <property type="match status" value="1"/>
</dbReference>
<dbReference type="Pfam" id="PF00005">
    <property type="entry name" value="ABC_tran"/>
    <property type="match status" value="1"/>
</dbReference>
<sequence length="232" mass="25177">MLELNAINSGYGETQVLYGMSLCAQQGRVLAVLGRNGAGKSTTLKTIMGLLPTRSGEIRFEGKPIAKRSFDIAKAGIAYVPETRDIFPSLSVRENLEIAAKRFGGDGADWTFERVLDLFPRLGERLDNGGAQLSGGEQQMLAIARALLMNPRLLILDEPTEGLAPIIVKLIHDKLQELKAEGLSMVLVEQNFGFATSLADDVVVVSKGQVVWTGSAQDIRADEEAQHKWLGV</sequence>
<dbReference type="GO" id="GO:0015658">
    <property type="term" value="F:branched-chain amino acid transmembrane transporter activity"/>
    <property type="evidence" value="ECO:0007669"/>
    <property type="project" value="TreeGrafter"/>
</dbReference>
<organism evidence="7 8">
    <name type="scientific">Roseovarius marisflavi</name>
    <dbReference type="NCBI Taxonomy" id="1054996"/>
    <lineage>
        <taxon>Bacteria</taxon>
        <taxon>Pseudomonadati</taxon>
        <taxon>Pseudomonadota</taxon>
        <taxon>Alphaproteobacteria</taxon>
        <taxon>Rhodobacterales</taxon>
        <taxon>Roseobacteraceae</taxon>
        <taxon>Roseovarius</taxon>
    </lineage>
</organism>
<dbReference type="AlphaFoldDB" id="A0A1M6XP47"/>
<evidence type="ECO:0000256" key="4">
    <source>
        <dbReference type="ARBA" id="ARBA00022840"/>
    </source>
</evidence>
<name>A0A1M6XP47_9RHOB</name>
<dbReference type="SUPFAM" id="SSF52540">
    <property type="entry name" value="P-loop containing nucleoside triphosphate hydrolases"/>
    <property type="match status" value="1"/>
</dbReference>
<dbReference type="InterPro" id="IPR027417">
    <property type="entry name" value="P-loop_NTPase"/>
</dbReference>
<dbReference type="GO" id="GO:0016887">
    <property type="term" value="F:ATP hydrolysis activity"/>
    <property type="evidence" value="ECO:0007669"/>
    <property type="project" value="InterPro"/>
</dbReference>
<proteinExistence type="inferred from homology"/>
<dbReference type="PROSITE" id="PS50893">
    <property type="entry name" value="ABC_TRANSPORTER_2"/>
    <property type="match status" value="1"/>
</dbReference>
<reference evidence="8" key="1">
    <citation type="submission" date="2016-11" db="EMBL/GenBank/DDBJ databases">
        <authorList>
            <person name="Varghese N."/>
            <person name="Submissions S."/>
        </authorList>
    </citation>
    <scope>NUCLEOTIDE SEQUENCE [LARGE SCALE GENOMIC DNA]</scope>
    <source>
        <strain evidence="8">DSM 29327</strain>
    </source>
</reference>
<evidence type="ECO:0000256" key="2">
    <source>
        <dbReference type="ARBA" id="ARBA00022448"/>
    </source>
</evidence>
<dbReference type="Gene3D" id="3.40.50.300">
    <property type="entry name" value="P-loop containing nucleotide triphosphate hydrolases"/>
    <property type="match status" value="1"/>
</dbReference>
<evidence type="ECO:0000256" key="5">
    <source>
        <dbReference type="ARBA" id="ARBA00022970"/>
    </source>
</evidence>
<keyword evidence="2" id="KW-0813">Transport</keyword>
<protein>
    <submittedName>
        <fullName evidence="7">Amino acid/amide ABC transporter ATP-binding protein 2, HAAT family</fullName>
    </submittedName>
</protein>